<proteinExistence type="predicted"/>
<gene>
    <name evidence="2" type="ORF">DFH08DRAFT_816123</name>
</gene>
<name>A0AAD6ZKX0_9AGAR</name>
<accession>A0AAD6ZKX0</accession>
<feature type="chain" id="PRO_5042065062" evidence="1">
    <location>
        <begin position="19"/>
        <end position="151"/>
    </location>
</feature>
<reference evidence="2" key="1">
    <citation type="submission" date="2023-03" db="EMBL/GenBank/DDBJ databases">
        <title>Massive genome expansion in bonnet fungi (Mycena s.s.) driven by repeated elements and novel gene families across ecological guilds.</title>
        <authorList>
            <consortium name="Lawrence Berkeley National Laboratory"/>
            <person name="Harder C.B."/>
            <person name="Miyauchi S."/>
            <person name="Viragh M."/>
            <person name="Kuo A."/>
            <person name="Thoen E."/>
            <person name="Andreopoulos B."/>
            <person name="Lu D."/>
            <person name="Skrede I."/>
            <person name="Drula E."/>
            <person name="Henrissat B."/>
            <person name="Morin E."/>
            <person name="Kohler A."/>
            <person name="Barry K."/>
            <person name="LaButti K."/>
            <person name="Morin E."/>
            <person name="Salamov A."/>
            <person name="Lipzen A."/>
            <person name="Mereny Z."/>
            <person name="Hegedus B."/>
            <person name="Baldrian P."/>
            <person name="Stursova M."/>
            <person name="Weitz H."/>
            <person name="Taylor A."/>
            <person name="Grigoriev I.V."/>
            <person name="Nagy L.G."/>
            <person name="Martin F."/>
            <person name="Kauserud H."/>
        </authorList>
    </citation>
    <scope>NUCLEOTIDE SEQUENCE</scope>
    <source>
        <strain evidence="2">CBHHK002</strain>
    </source>
</reference>
<keyword evidence="3" id="KW-1185">Reference proteome</keyword>
<dbReference type="Proteomes" id="UP001218218">
    <property type="component" value="Unassembled WGS sequence"/>
</dbReference>
<comment type="caution">
    <text evidence="2">The sequence shown here is derived from an EMBL/GenBank/DDBJ whole genome shotgun (WGS) entry which is preliminary data.</text>
</comment>
<keyword evidence="1" id="KW-0732">Signal</keyword>
<evidence type="ECO:0000313" key="3">
    <source>
        <dbReference type="Proteomes" id="UP001218218"/>
    </source>
</evidence>
<protein>
    <submittedName>
        <fullName evidence="2">Uncharacterized protein</fullName>
    </submittedName>
</protein>
<feature type="signal peptide" evidence="1">
    <location>
        <begin position="1"/>
        <end position="18"/>
    </location>
</feature>
<dbReference type="EMBL" id="JARIHO010000040">
    <property type="protein sequence ID" value="KAJ7327960.1"/>
    <property type="molecule type" value="Genomic_DNA"/>
</dbReference>
<evidence type="ECO:0000256" key="1">
    <source>
        <dbReference type="SAM" id="SignalP"/>
    </source>
</evidence>
<dbReference type="AlphaFoldDB" id="A0AAD6ZKX0"/>
<organism evidence="2 3">
    <name type="scientific">Mycena albidolilacea</name>
    <dbReference type="NCBI Taxonomy" id="1033008"/>
    <lineage>
        <taxon>Eukaryota</taxon>
        <taxon>Fungi</taxon>
        <taxon>Dikarya</taxon>
        <taxon>Basidiomycota</taxon>
        <taxon>Agaricomycotina</taxon>
        <taxon>Agaricomycetes</taxon>
        <taxon>Agaricomycetidae</taxon>
        <taxon>Agaricales</taxon>
        <taxon>Marasmiineae</taxon>
        <taxon>Mycenaceae</taxon>
        <taxon>Mycena</taxon>
    </lineage>
</organism>
<sequence>MIFIHLLSLILISAFVQAQNLPLGVAVNIMDFQGNVFDLANTSPLDLAPVGTLNHKVGISAQEVRFNLLCLIPSFTLRLQWRITGAAPKFTVINLGATSFLSFTTAVSGVNPIVTQICGHPNQQTLWNITPSADGLGFKSVNHPYFAFPFH</sequence>
<evidence type="ECO:0000313" key="2">
    <source>
        <dbReference type="EMBL" id="KAJ7327960.1"/>
    </source>
</evidence>